<reference evidence="2" key="1">
    <citation type="submission" date="2025-08" db="UniProtKB">
        <authorList>
            <consortium name="RefSeq"/>
        </authorList>
    </citation>
    <scope>IDENTIFICATION</scope>
    <source>
        <tissue evidence="2">Whole organism</tissue>
    </source>
</reference>
<gene>
    <name evidence="2" type="primary">LOC113211001</name>
</gene>
<organism evidence="1 2">
    <name type="scientific">Frankliniella occidentalis</name>
    <name type="common">Western flower thrips</name>
    <name type="synonym">Euthrips occidentalis</name>
    <dbReference type="NCBI Taxonomy" id="133901"/>
    <lineage>
        <taxon>Eukaryota</taxon>
        <taxon>Metazoa</taxon>
        <taxon>Ecdysozoa</taxon>
        <taxon>Arthropoda</taxon>
        <taxon>Hexapoda</taxon>
        <taxon>Insecta</taxon>
        <taxon>Pterygota</taxon>
        <taxon>Neoptera</taxon>
        <taxon>Paraneoptera</taxon>
        <taxon>Thysanoptera</taxon>
        <taxon>Terebrantia</taxon>
        <taxon>Thripoidea</taxon>
        <taxon>Thripidae</taxon>
        <taxon>Frankliniella</taxon>
    </lineage>
</organism>
<proteinExistence type="predicted"/>
<dbReference type="KEGG" id="foc:113211001"/>
<dbReference type="OrthoDB" id="7237208at2759"/>
<dbReference type="Proteomes" id="UP000504606">
    <property type="component" value="Unplaced"/>
</dbReference>
<dbReference type="GeneID" id="113211001"/>
<protein>
    <submittedName>
        <fullName evidence="2">Uncharacterized protein LOC113211001</fullName>
    </submittedName>
</protein>
<sequence>MATSKRTSANVLCPGANLWQFEANSADPLVKYIVQFISDRVNSGHAESPSHLCLGAQGGPLSVCTQLRGELAHPARCRRHGRSRLGERFLCGHLQGDGDEQLGRVCPQGPYHAYVTETSQCPEGTVNPGALVGNLTGSLRHVRSSRYPLFTGQLLLKRDVVVGEIGKLAPEQIKIAIAKWDPVAGWRENFFRLEGVPGDPRAEVCNVVSTMAKDVLDVVSRSNPKFPNRCPFRKGTYNFHNFSTGLIQRYEDFPVFPYGRFRADLIFYLMKSRQKIVACVRGVGEVVPRV</sequence>
<evidence type="ECO:0000313" key="1">
    <source>
        <dbReference type="Proteomes" id="UP000504606"/>
    </source>
</evidence>
<name>A0A9C6X3P5_FRAOC</name>
<keyword evidence="1" id="KW-1185">Reference proteome</keyword>
<accession>A0A9C6X3P5</accession>
<evidence type="ECO:0000313" key="2">
    <source>
        <dbReference type="RefSeq" id="XP_052128586.1"/>
    </source>
</evidence>
<dbReference type="RefSeq" id="XP_052128586.1">
    <property type="nucleotide sequence ID" value="XM_052272626.1"/>
</dbReference>
<dbReference type="AlphaFoldDB" id="A0A9C6X3P5"/>